<name>A0AAD4QW04_9BILA</name>
<evidence type="ECO:0000313" key="4">
    <source>
        <dbReference type="EMBL" id="KAI1692717.1"/>
    </source>
</evidence>
<keyword evidence="2" id="KW-0805">Transcription regulation</keyword>
<evidence type="ECO:0000313" key="5">
    <source>
        <dbReference type="Proteomes" id="UP001201812"/>
    </source>
</evidence>
<comment type="similarity">
    <text evidence="2">Belongs to the Mediator complex subunit 15 family.</text>
</comment>
<dbReference type="EMBL" id="JAKKPZ010000726">
    <property type="protein sequence ID" value="KAI1692717.1"/>
    <property type="molecule type" value="Genomic_DNA"/>
</dbReference>
<feature type="domain" description="Mediator of RNA polymerase II transcription subunit 15 N-terminal" evidence="3">
    <location>
        <begin position="14"/>
        <end position="86"/>
    </location>
</feature>
<comment type="subunit">
    <text evidence="2">Component of the Mediator complex.</text>
</comment>
<dbReference type="Proteomes" id="UP001201812">
    <property type="component" value="Unassembled WGS sequence"/>
</dbReference>
<gene>
    <name evidence="2" type="primary">MED15</name>
    <name evidence="4" type="ORF">DdX_21102</name>
</gene>
<dbReference type="InterPro" id="IPR019087">
    <property type="entry name" value="Med15_N"/>
</dbReference>
<sequence length="115" mass="12893">MTPDIEESAAPVTEDDYPSQSFRDYVIQRLASALVENQENAPNLPAPEDAWWVEERLFQVCMSKDEYMRTIAKVINAINCKHKSNALPSFLYHNFQGTGKAADQTPLNDNSASGE</sequence>
<dbReference type="Pfam" id="PF09606">
    <property type="entry name" value="Med15_N"/>
    <property type="match status" value="1"/>
</dbReference>
<dbReference type="InterPro" id="IPR036529">
    <property type="entry name" value="KIX_dom_sf"/>
</dbReference>
<proteinExistence type="inferred from homology"/>
<evidence type="ECO:0000256" key="2">
    <source>
        <dbReference type="RuleBase" id="RU364148"/>
    </source>
</evidence>
<comment type="subcellular location">
    <subcellularLocation>
        <location evidence="2">Nucleus</location>
    </subcellularLocation>
</comment>
<comment type="caution">
    <text evidence="4">The sequence shown here is derived from an EMBL/GenBank/DDBJ whole genome shotgun (WGS) entry which is preliminary data.</text>
</comment>
<evidence type="ECO:0000256" key="1">
    <source>
        <dbReference type="ARBA" id="ARBA00023242"/>
    </source>
</evidence>
<dbReference type="GO" id="GO:0003712">
    <property type="term" value="F:transcription coregulator activity"/>
    <property type="evidence" value="ECO:0007669"/>
    <property type="project" value="InterPro"/>
</dbReference>
<dbReference type="SUPFAM" id="SSF47040">
    <property type="entry name" value="Kix domain of CBP (creb binding protein)"/>
    <property type="match status" value="1"/>
</dbReference>
<protein>
    <recommendedName>
        <fullName evidence="2">Mediator of RNA polymerase II transcription subunit 15</fullName>
    </recommendedName>
    <alternativeName>
        <fullName evidence="2">Mediator complex subunit 15</fullName>
    </alternativeName>
</protein>
<evidence type="ECO:0000259" key="3">
    <source>
        <dbReference type="Pfam" id="PF09606"/>
    </source>
</evidence>
<keyword evidence="2" id="KW-0010">Activator</keyword>
<dbReference type="GO" id="GO:0006355">
    <property type="term" value="P:regulation of DNA-templated transcription"/>
    <property type="evidence" value="ECO:0007669"/>
    <property type="project" value="InterPro"/>
</dbReference>
<dbReference type="GO" id="GO:0005634">
    <property type="term" value="C:nucleus"/>
    <property type="evidence" value="ECO:0007669"/>
    <property type="project" value="UniProtKB-SubCell"/>
</dbReference>
<keyword evidence="1 2" id="KW-0539">Nucleus</keyword>
<reference evidence="4" key="1">
    <citation type="submission" date="2022-01" db="EMBL/GenBank/DDBJ databases">
        <title>Genome Sequence Resource for Two Populations of Ditylenchus destructor, the Migratory Endoparasitic Phytonematode.</title>
        <authorList>
            <person name="Zhang H."/>
            <person name="Lin R."/>
            <person name="Xie B."/>
        </authorList>
    </citation>
    <scope>NUCLEOTIDE SEQUENCE</scope>
    <source>
        <strain evidence="4">BazhouSP</strain>
    </source>
</reference>
<organism evidence="4 5">
    <name type="scientific">Ditylenchus destructor</name>
    <dbReference type="NCBI Taxonomy" id="166010"/>
    <lineage>
        <taxon>Eukaryota</taxon>
        <taxon>Metazoa</taxon>
        <taxon>Ecdysozoa</taxon>
        <taxon>Nematoda</taxon>
        <taxon>Chromadorea</taxon>
        <taxon>Rhabditida</taxon>
        <taxon>Tylenchina</taxon>
        <taxon>Tylenchomorpha</taxon>
        <taxon>Sphaerularioidea</taxon>
        <taxon>Anguinidae</taxon>
        <taxon>Anguininae</taxon>
        <taxon>Ditylenchus</taxon>
    </lineage>
</organism>
<keyword evidence="5" id="KW-1185">Reference proteome</keyword>
<accession>A0AAD4QW04</accession>
<comment type="function">
    <text evidence="2">Component of the Mediator complex, a coactivator involved in the regulated transcription of nearly all RNA polymerase II-dependent genes. Mediator functions as a bridge to convey information from gene-specific regulatory proteins to the basal RNA polymerase II transcription machinery. Mediator is recruited to promoters by direct interactions with regulatory proteins and serves as a scaffold for the assembly of a functional preinitiation complex with RNA polymerase II and the general transcription factors.</text>
</comment>
<keyword evidence="2" id="KW-0804">Transcription</keyword>
<dbReference type="AlphaFoldDB" id="A0AAD4QW04"/>
<dbReference type="Gene3D" id="1.10.246.20">
    <property type="entry name" value="Coactivator CBP, KIX domain"/>
    <property type="match status" value="1"/>
</dbReference>